<dbReference type="Proteomes" id="UP000824469">
    <property type="component" value="Unassembled WGS sequence"/>
</dbReference>
<feature type="non-terminal residue" evidence="2">
    <location>
        <position position="80"/>
    </location>
</feature>
<gene>
    <name evidence="2" type="ORF">KI387_030493</name>
</gene>
<name>A0AA38FF55_TAXCH</name>
<dbReference type="AlphaFoldDB" id="A0AA38FF55"/>
<dbReference type="InterPro" id="IPR042771">
    <property type="entry name" value="GTF3C6-like"/>
</dbReference>
<dbReference type="PANTHER" id="PTHR21860">
    <property type="entry name" value="TRANSCRIPTION INITIATION FACTOR IIIC TFIIIC , POLYPEPTIDE 6-RELATED"/>
    <property type="match status" value="1"/>
</dbReference>
<dbReference type="GO" id="GO:0000127">
    <property type="term" value="C:transcription factor TFIIIC complex"/>
    <property type="evidence" value="ECO:0007669"/>
    <property type="project" value="TreeGrafter"/>
</dbReference>
<evidence type="ECO:0000313" key="3">
    <source>
        <dbReference type="Proteomes" id="UP000824469"/>
    </source>
</evidence>
<protein>
    <recommendedName>
        <fullName evidence="1">Transcription factor TFIIIC triple barrel domain-containing protein</fullName>
    </recommendedName>
</protein>
<evidence type="ECO:0000259" key="1">
    <source>
        <dbReference type="Pfam" id="PF10419"/>
    </source>
</evidence>
<dbReference type="OMA" id="CLIFKEG"/>
<dbReference type="EMBL" id="JAHRHJ020000010">
    <property type="protein sequence ID" value="KAH9298811.1"/>
    <property type="molecule type" value="Genomic_DNA"/>
</dbReference>
<feature type="domain" description="Transcription factor TFIIIC triple barrel" evidence="1">
    <location>
        <begin position="19"/>
        <end position="79"/>
    </location>
</feature>
<organism evidence="2 3">
    <name type="scientific">Taxus chinensis</name>
    <name type="common">Chinese yew</name>
    <name type="synonym">Taxus wallichiana var. chinensis</name>
    <dbReference type="NCBI Taxonomy" id="29808"/>
    <lineage>
        <taxon>Eukaryota</taxon>
        <taxon>Viridiplantae</taxon>
        <taxon>Streptophyta</taxon>
        <taxon>Embryophyta</taxon>
        <taxon>Tracheophyta</taxon>
        <taxon>Spermatophyta</taxon>
        <taxon>Pinopsida</taxon>
        <taxon>Pinidae</taxon>
        <taxon>Conifers II</taxon>
        <taxon>Cupressales</taxon>
        <taxon>Taxaceae</taxon>
        <taxon>Taxus</taxon>
    </lineage>
</organism>
<feature type="non-terminal residue" evidence="2">
    <location>
        <position position="1"/>
    </location>
</feature>
<evidence type="ECO:0000313" key="2">
    <source>
        <dbReference type="EMBL" id="KAH9298811.1"/>
    </source>
</evidence>
<sequence>GRGICLPMAQPTSTALIDEEEEYVLLDIGIDFSQVNFPPNTPYTLSGLDTLNPILTIGDGLKLRGEYEETMGSCFIFSES</sequence>
<dbReference type="Pfam" id="PF10419">
    <property type="entry name" value="TFIIIC_sub6"/>
    <property type="match status" value="1"/>
</dbReference>
<dbReference type="PANTHER" id="PTHR21860:SF2">
    <property type="entry name" value="GENERAL TRANSCRIPTION FACTOR 3C POLYPEPTIDE 6"/>
    <property type="match status" value="1"/>
</dbReference>
<dbReference type="GO" id="GO:0006383">
    <property type="term" value="P:transcription by RNA polymerase III"/>
    <property type="evidence" value="ECO:0007669"/>
    <property type="project" value="InterPro"/>
</dbReference>
<proteinExistence type="predicted"/>
<comment type="caution">
    <text evidence="2">The sequence shown here is derived from an EMBL/GenBank/DDBJ whole genome shotgun (WGS) entry which is preliminary data.</text>
</comment>
<reference evidence="2 3" key="1">
    <citation type="journal article" date="2021" name="Nat. Plants">
        <title>The Taxus genome provides insights into paclitaxel biosynthesis.</title>
        <authorList>
            <person name="Xiong X."/>
            <person name="Gou J."/>
            <person name="Liao Q."/>
            <person name="Li Y."/>
            <person name="Zhou Q."/>
            <person name="Bi G."/>
            <person name="Li C."/>
            <person name="Du R."/>
            <person name="Wang X."/>
            <person name="Sun T."/>
            <person name="Guo L."/>
            <person name="Liang H."/>
            <person name="Lu P."/>
            <person name="Wu Y."/>
            <person name="Zhang Z."/>
            <person name="Ro D.K."/>
            <person name="Shang Y."/>
            <person name="Huang S."/>
            <person name="Yan J."/>
        </authorList>
    </citation>
    <scope>NUCLEOTIDE SEQUENCE [LARGE SCALE GENOMIC DNA]</scope>
    <source>
        <strain evidence="2">Ta-2019</strain>
    </source>
</reference>
<dbReference type="Gene3D" id="2.60.40.4370">
    <property type="match status" value="1"/>
</dbReference>
<accession>A0AA38FF55</accession>
<keyword evidence="3" id="KW-1185">Reference proteome</keyword>
<dbReference type="InterPro" id="IPR019481">
    <property type="entry name" value="TFIIIC_triple_barrel"/>
</dbReference>